<evidence type="ECO:0000313" key="2">
    <source>
        <dbReference type="EMBL" id="HJB28120.1"/>
    </source>
</evidence>
<sequence>MNTTLEKYLNTVDRHLKPLQVSERVDIVKEIKSSMIEMENEQLSPQEIIDRLGAPKELARAYLGDLITSKKGVSWNKFLCLCAFYSLVGLSGVIIIPALAIIAPVFIGCAFIAPILSAVKLANYLFHLGIPYMEHVGIVLSGIVELNPVVEFLLTLIVSALLYWAGRGAWKLMLFYIKSVSRTKEKISAAD</sequence>
<dbReference type="Pfam" id="PF22564">
    <property type="entry name" value="HAAS"/>
    <property type="match status" value="1"/>
</dbReference>
<evidence type="ECO:0000256" key="1">
    <source>
        <dbReference type="SAM" id="Phobius"/>
    </source>
</evidence>
<feature type="transmembrane region" description="Helical" evidence="1">
    <location>
        <begin position="105"/>
        <end position="126"/>
    </location>
</feature>
<feature type="transmembrane region" description="Helical" evidence="1">
    <location>
        <begin position="78"/>
        <end position="99"/>
    </location>
</feature>
<protein>
    <submittedName>
        <fullName evidence="2">DUF1700 domain-containing protein</fullName>
    </submittedName>
</protein>
<gene>
    <name evidence="2" type="ORF">IAA06_04915</name>
</gene>
<accession>A0A9D2LR99</accession>
<proteinExistence type="predicted"/>
<reference evidence="2" key="2">
    <citation type="submission" date="2021-04" db="EMBL/GenBank/DDBJ databases">
        <authorList>
            <person name="Gilroy R."/>
        </authorList>
    </citation>
    <scope>NUCLEOTIDE SEQUENCE</scope>
    <source>
        <strain evidence="2">ChiSjej1B19-5720</strain>
    </source>
</reference>
<evidence type="ECO:0000313" key="3">
    <source>
        <dbReference type="Proteomes" id="UP000823842"/>
    </source>
</evidence>
<reference evidence="2" key="1">
    <citation type="journal article" date="2021" name="PeerJ">
        <title>Extensive microbial diversity within the chicken gut microbiome revealed by metagenomics and culture.</title>
        <authorList>
            <person name="Gilroy R."/>
            <person name="Ravi A."/>
            <person name="Getino M."/>
            <person name="Pursley I."/>
            <person name="Horton D.L."/>
            <person name="Alikhan N.F."/>
            <person name="Baker D."/>
            <person name="Gharbi K."/>
            <person name="Hall N."/>
            <person name="Watson M."/>
            <person name="Adriaenssens E.M."/>
            <person name="Foster-Nyarko E."/>
            <person name="Jarju S."/>
            <person name="Secka A."/>
            <person name="Antonio M."/>
            <person name="Oren A."/>
            <person name="Chaudhuri R.R."/>
            <person name="La Ragione R."/>
            <person name="Hildebrand F."/>
            <person name="Pallen M.J."/>
        </authorList>
    </citation>
    <scope>NUCLEOTIDE SEQUENCE</scope>
    <source>
        <strain evidence="2">ChiSjej1B19-5720</strain>
    </source>
</reference>
<dbReference type="AlphaFoldDB" id="A0A9D2LR99"/>
<feature type="transmembrane region" description="Helical" evidence="1">
    <location>
        <begin position="138"/>
        <end position="165"/>
    </location>
</feature>
<dbReference type="Proteomes" id="UP000823842">
    <property type="component" value="Unassembled WGS sequence"/>
</dbReference>
<keyword evidence="1" id="KW-0812">Transmembrane</keyword>
<comment type="caution">
    <text evidence="2">The sequence shown here is derived from an EMBL/GenBank/DDBJ whole genome shotgun (WGS) entry which is preliminary data.</text>
</comment>
<keyword evidence="1" id="KW-0472">Membrane</keyword>
<dbReference type="EMBL" id="DWYZ01000095">
    <property type="protein sequence ID" value="HJB28120.1"/>
    <property type="molecule type" value="Genomic_DNA"/>
</dbReference>
<name>A0A9D2LR99_9FIRM</name>
<organism evidence="2 3">
    <name type="scientific">Candidatus Blautia faecavium</name>
    <dbReference type="NCBI Taxonomy" id="2838487"/>
    <lineage>
        <taxon>Bacteria</taxon>
        <taxon>Bacillati</taxon>
        <taxon>Bacillota</taxon>
        <taxon>Clostridia</taxon>
        <taxon>Lachnospirales</taxon>
        <taxon>Lachnospiraceae</taxon>
        <taxon>Blautia</taxon>
    </lineage>
</organism>
<keyword evidence="1" id="KW-1133">Transmembrane helix</keyword>